<dbReference type="PANTHER" id="PTHR24252:SF7">
    <property type="entry name" value="HYALIN"/>
    <property type="match status" value="1"/>
</dbReference>
<dbReference type="InterPro" id="IPR001254">
    <property type="entry name" value="Trypsin_dom"/>
</dbReference>
<keyword evidence="4" id="KW-1015">Disulfide bond</keyword>
<name>A0A1W0WC07_HYPEX</name>
<feature type="chain" id="PRO_5012280475" evidence="6">
    <location>
        <begin position="21"/>
        <end position="284"/>
    </location>
</feature>
<reference evidence="9" key="1">
    <citation type="submission" date="2017-01" db="EMBL/GenBank/DDBJ databases">
        <title>Comparative genomics of anhydrobiosis in the tardigrade Hypsibius dujardini.</title>
        <authorList>
            <person name="Yoshida Y."/>
            <person name="Koutsovoulos G."/>
            <person name="Laetsch D."/>
            <person name="Stevens L."/>
            <person name="Kumar S."/>
            <person name="Horikawa D."/>
            <person name="Ishino K."/>
            <person name="Komine S."/>
            <person name="Tomita M."/>
            <person name="Blaxter M."/>
            <person name="Arakawa K."/>
        </authorList>
    </citation>
    <scope>NUCLEOTIDE SEQUENCE [LARGE SCALE GENOMIC DNA]</scope>
    <source>
        <strain evidence="9">Z151</strain>
    </source>
</reference>
<dbReference type="InterPro" id="IPR001314">
    <property type="entry name" value="Peptidase_S1A"/>
</dbReference>
<dbReference type="InterPro" id="IPR018114">
    <property type="entry name" value="TRYPSIN_HIS"/>
</dbReference>
<dbReference type="FunFam" id="2.40.10.10:FF:000003">
    <property type="entry name" value="Transmembrane serine protease 3"/>
    <property type="match status" value="1"/>
</dbReference>
<dbReference type="PRINTS" id="PR00722">
    <property type="entry name" value="CHYMOTRYPSIN"/>
</dbReference>
<accession>A0A1W0WC07</accession>
<keyword evidence="6" id="KW-0732">Signal</keyword>
<dbReference type="SUPFAM" id="SSF50494">
    <property type="entry name" value="Trypsin-like serine proteases"/>
    <property type="match status" value="1"/>
</dbReference>
<evidence type="ECO:0000256" key="3">
    <source>
        <dbReference type="ARBA" id="ARBA00022825"/>
    </source>
</evidence>
<dbReference type="PANTHER" id="PTHR24252">
    <property type="entry name" value="ACROSIN-RELATED"/>
    <property type="match status" value="1"/>
</dbReference>
<proteinExistence type="predicted"/>
<organism evidence="8 9">
    <name type="scientific">Hypsibius exemplaris</name>
    <name type="common">Freshwater tardigrade</name>
    <dbReference type="NCBI Taxonomy" id="2072580"/>
    <lineage>
        <taxon>Eukaryota</taxon>
        <taxon>Metazoa</taxon>
        <taxon>Ecdysozoa</taxon>
        <taxon>Tardigrada</taxon>
        <taxon>Eutardigrada</taxon>
        <taxon>Parachela</taxon>
        <taxon>Hypsibioidea</taxon>
        <taxon>Hypsibiidae</taxon>
        <taxon>Hypsibius</taxon>
    </lineage>
</organism>
<evidence type="ECO:0000256" key="6">
    <source>
        <dbReference type="SAM" id="SignalP"/>
    </source>
</evidence>
<dbReference type="AlphaFoldDB" id="A0A1W0WC07"/>
<sequence length="284" mass="30659">MLGKIIFFTFAVNWINAGFGVPGCGQQTIPPNLSRFSGKISSSRIVGGTEAKPNSWPWQVSLQQNGRHLCGGSLINSFWILTAAHCCGQPQRPEIYTVRVGVHSLQNRTHGRTYQLSKVIIHPQHQSHPVPEQDFCLLKTRQPVVFSDTVRPVCRAFESDGPIGRTCWVTGWGKTAASAWASGSDVLRQVDVVITEQLACDRKYKTIPNEKLYVSDKMICAEGGGKDSCQGDSGGPLVCQDAAGAYNLVGVVSWGYGCASPGFPGVYAKTATALAWITSSINAN</sequence>
<dbReference type="InterPro" id="IPR033116">
    <property type="entry name" value="TRYPSIN_SER"/>
</dbReference>
<evidence type="ECO:0000256" key="2">
    <source>
        <dbReference type="ARBA" id="ARBA00022801"/>
    </source>
</evidence>
<evidence type="ECO:0000313" key="8">
    <source>
        <dbReference type="EMBL" id="OQV12710.1"/>
    </source>
</evidence>
<keyword evidence="2 5" id="KW-0378">Hydrolase</keyword>
<keyword evidence="8" id="KW-0812">Transmembrane</keyword>
<dbReference type="CDD" id="cd00190">
    <property type="entry name" value="Tryp_SPc"/>
    <property type="match status" value="1"/>
</dbReference>
<dbReference type="EMBL" id="MTYJ01000138">
    <property type="protein sequence ID" value="OQV12710.1"/>
    <property type="molecule type" value="Genomic_DNA"/>
</dbReference>
<feature type="signal peptide" evidence="6">
    <location>
        <begin position="1"/>
        <end position="20"/>
    </location>
</feature>
<dbReference type="OrthoDB" id="10051896at2759"/>
<evidence type="ECO:0000256" key="5">
    <source>
        <dbReference type="RuleBase" id="RU363034"/>
    </source>
</evidence>
<dbReference type="InterPro" id="IPR009003">
    <property type="entry name" value="Peptidase_S1_PA"/>
</dbReference>
<evidence type="ECO:0000313" key="9">
    <source>
        <dbReference type="Proteomes" id="UP000192578"/>
    </source>
</evidence>
<dbReference type="Proteomes" id="UP000192578">
    <property type="component" value="Unassembled WGS sequence"/>
</dbReference>
<keyword evidence="1 5" id="KW-0645">Protease</keyword>
<dbReference type="Gene3D" id="2.40.10.10">
    <property type="entry name" value="Trypsin-like serine proteases"/>
    <property type="match status" value="1"/>
</dbReference>
<dbReference type="PROSITE" id="PS00134">
    <property type="entry name" value="TRYPSIN_HIS"/>
    <property type="match status" value="1"/>
</dbReference>
<dbReference type="PROSITE" id="PS50240">
    <property type="entry name" value="TRYPSIN_DOM"/>
    <property type="match status" value="1"/>
</dbReference>
<dbReference type="Pfam" id="PF00089">
    <property type="entry name" value="Trypsin"/>
    <property type="match status" value="1"/>
</dbReference>
<evidence type="ECO:0000259" key="7">
    <source>
        <dbReference type="PROSITE" id="PS50240"/>
    </source>
</evidence>
<protein>
    <submittedName>
        <fullName evidence="8">Transmembrane protease serine 6</fullName>
    </submittedName>
</protein>
<evidence type="ECO:0000256" key="1">
    <source>
        <dbReference type="ARBA" id="ARBA00022670"/>
    </source>
</evidence>
<dbReference type="PROSITE" id="PS00135">
    <property type="entry name" value="TRYPSIN_SER"/>
    <property type="match status" value="1"/>
</dbReference>
<feature type="domain" description="Peptidase S1" evidence="7">
    <location>
        <begin position="45"/>
        <end position="282"/>
    </location>
</feature>
<dbReference type="InterPro" id="IPR043504">
    <property type="entry name" value="Peptidase_S1_PA_chymotrypsin"/>
</dbReference>
<evidence type="ECO:0000256" key="4">
    <source>
        <dbReference type="ARBA" id="ARBA00023157"/>
    </source>
</evidence>
<dbReference type="GO" id="GO:0006508">
    <property type="term" value="P:proteolysis"/>
    <property type="evidence" value="ECO:0007669"/>
    <property type="project" value="UniProtKB-KW"/>
</dbReference>
<keyword evidence="3 5" id="KW-0720">Serine protease</keyword>
<gene>
    <name evidence="8" type="ORF">BV898_13031</name>
</gene>
<keyword evidence="9" id="KW-1185">Reference proteome</keyword>
<dbReference type="SMART" id="SM00020">
    <property type="entry name" value="Tryp_SPc"/>
    <property type="match status" value="1"/>
</dbReference>
<dbReference type="GO" id="GO:0004252">
    <property type="term" value="F:serine-type endopeptidase activity"/>
    <property type="evidence" value="ECO:0007669"/>
    <property type="project" value="InterPro"/>
</dbReference>
<comment type="caution">
    <text evidence="8">The sequence shown here is derived from an EMBL/GenBank/DDBJ whole genome shotgun (WGS) entry which is preliminary data.</text>
</comment>
<keyword evidence="8" id="KW-0472">Membrane</keyword>